<name>A0A0F9QEE8_9ZZZZ</name>
<organism evidence="1">
    <name type="scientific">marine sediment metagenome</name>
    <dbReference type="NCBI Taxonomy" id="412755"/>
    <lineage>
        <taxon>unclassified sequences</taxon>
        <taxon>metagenomes</taxon>
        <taxon>ecological metagenomes</taxon>
    </lineage>
</organism>
<dbReference type="EMBL" id="LAZR01001582">
    <property type="protein sequence ID" value="KKN42415.1"/>
    <property type="molecule type" value="Genomic_DNA"/>
</dbReference>
<reference evidence="1" key="1">
    <citation type="journal article" date="2015" name="Nature">
        <title>Complex archaea that bridge the gap between prokaryotes and eukaryotes.</title>
        <authorList>
            <person name="Spang A."/>
            <person name="Saw J.H."/>
            <person name="Jorgensen S.L."/>
            <person name="Zaremba-Niedzwiedzka K."/>
            <person name="Martijn J."/>
            <person name="Lind A.E."/>
            <person name="van Eijk R."/>
            <person name="Schleper C."/>
            <person name="Guy L."/>
            <person name="Ettema T.J."/>
        </authorList>
    </citation>
    <scope>NUCLEOTIDE SEQUENCE</scope>
</reference>
<comment type="caution">
    <text evidence="1">The sequence shown here is derived from an EMBL/GenBank/DDBJ whole genome shotgun (WGS) entry which is preliminary data.</text>
</comment>
<sequence>MIKVDLIEHTLPRTALGQYRMIALPNKNDTINFARDGYVWKGRVFAVEHFLHLELDPSVTVIVSHVGKVSR</sequence>
<protein>
    <submittedName>
        <fullName evidence="1">Uncharacterized protein</fullName>
    </submittedName>
</protein>
<gene>
    <name evidence="1" type="ORF">LCGC14_0713560</name>
</gene>
<evidence type="ECO:0000313" key="1">
    <source>
        <dbReference type="EMBL" id="KKN42415.1"/>
    </source>
</evidence>
<dbReference type="AlphaFoldDB" id="A0A0F9QEE8"/>
<accession>A0A0F9QEE8</accession>
<proteinExistence type="predicted"/>